<protein>
    <submittedName>
        <fullName evidence="1">Uncharacterized protein</fullName>
    </submittedName>
</protein>
<dbReference type="EMBL" id="BAEK01000051">
    <property type="protein sequence ID" value="GAC05941.1"/>
    <property type="molecule type" value="Genomic_DNA"/>
</dbReference>
<reference evidence="1 2" key="1">
    <citation type="journal article" date="2014" name="Environ. Microbiol.">
        <title>Comparative genomics of the marine bacterial genus Glaciecola reveals the high degree of genomic diversity and genomic characteristic for cold adaptation.</title>
        <authorList>
            <person name="Qin Q.L."/>
            <person name="Xie B.B."/>
            <person name="Yu Y."/>
            <person name="Shu Y.L."/>
            <person name="Rong J.C."/>
            <person name="Zhang Y.J."/>
            <person name="Zhao D.L."/>
            <person name="Chen X.L."/>
            <person name="Zhang X.Y."/>
            <person name="Chen B."/>
            <person name="Zhou B.C."/>
            <person name="Zhang Y.Z."/>
        </authorList>
    </citation>
    <scope>NUCLEOTIDE SEQUENCE [LARGE SCALE GENOMIC DNA]</scope>
    <source>
        <strain evidence="1 2">NO2</strain>
    </source>
</reference>
<accession>A0ABQ0I987</accession>
<dbReference type="Proteomes" id="UP000008372">
    <property type="component" value="Unassembled WGS sequence"/>
</dbReference>
<evidence type="ECO:0000313" key="2">
    <source>
        <dbReference type="Proteomes" id="UP000008372"/>
    </source>
</evidence>
<sequence length="42" mass="4809">MEHRSIYVAKDHAIRFWAEGLGVIQGHRCVFWGKKSPAKKLG</sequence>
<proteinExistence type="predicted"/>
<name>A0ABQ0I987_9ALTE</name>
<comment type="caution">
    <text evidence="1">The sequence shown here is derived from an EMBL/GenBank/DDBJ whole genome shotgun (WGS) entry which is preliminary data.</text>
</comment>
<keyword evidence="2" id="KW-1185">Reference proteome</keyword>
<evidence type="ECO:0000313" key="1">
    <source>
        <dbReference type="EMBL" id="GAC05941.1"/>
    </source>
</evidence>
<gene>
    <name evidence="1" type="ORF">GAGA_3107</name>
</gene>
<organism evidence="1 2">
    <name type="scientific">Paraglaciecola agarilytica NO2</name>
    <dbReference type="NCBI Taxonomy" id="1125747"/>
    <lineage>
        <taxon>Bacteria</taxon>
        <taxon>Pseudomonadati</taxon>
        <taxon>Pseudomonadota</taxon>
        <taxon>Gammaproteobacteria</taxon>
        <taxon>Alteromonadales</taxon>
        <taxon>Alteromonadaceae</taxon>
        <taxon>Paraglaciecola</taxon>
    </lineage>
</organism>